<dbReference type="GO" id="GO:0004124">
    <property type="term" value="F:cysteine synthase activity"/>
    <property type="evidence" value="ECO:0007669"/>
    <property type="project" value="InterPro"/>
</dbReference>
<dbReference type="SUPFAM" id="SSF53686">
    <property type="entry name" value="Tryptophan synthase beta subunit-like PLP-dependent enzymes"/>
    <property type="match status" value="1"/>
</dbReference>
<evidence type="ECO:0000256" key="1">
    <source>
        <dbReference type="ARBA" id="ARBA00001933"/>
    </source>
</evidence>
<dbReference type="InterPro" id="IPR036052">
    <property type="entry name" value="TrpB-like_PALP_sf"/>
</dbReference>
<accession>A0A6I9QUD2</accession>
<evidence type="ECO:0000256" key="5">
    <source>
        <dbReference type="ARBA" id="ARBA00022898"/>
    </source>
</evidence>
<gene>
    <name evidence="12" type="primary">LOC105040461</name>
</gene>
<dbReference type="FunCoup" id="A0A6I9QUD2">
    <property type="interactions" value="1269"/>
</dbReference>
<comment type="pathway">
    <text evidence="7">Amino-acid biosynthesis.</text>
</comment>
<keyword evidence="6" id="KW-0198">Cysteine biosynthesis</keyword>
<evidence type="ECO:0000256" key="8">
    <source>
        <dbReference type="PIRSR" id="PIRSR605856-50"/>
    </source>
</evidence>
<dbReference type="InParanoid" id="A0A6I9QUD2"/>
<evidence type="ECO:0000256" key="4">
    <source>
        <dbReference type="ARBA" id="ARBA00022679"/>
    </source>
</evidence>
<protein>
    <submittedName>
        <fullName evidence="12">Cysteine synthase</fullName>
    </submittedName>
</protein>
<evidence type="ECO:0000256" key="3">
    <source>
        <dbReference type="ARBA" id="ARBA00022605"/>
    </source>
</evidence>
<evidence type="ECO:0000259" key="10">
    <source>
        <dbReference type="Pfam" id="PF00291"/>
    </source>
</evidence>
<dbReference type="KEGG" id="egu:105040461"/>
<dbReference type="InterPro" id="IPR001926">
    <property type="entry name" value="TrpB-like_PALP"/>
</dbReference>
<evidence type="ECO:0000256" key="2">
    <source>
        <dbReference type="ARBA" id="ARBA00007103"/>
    </source>
</evidence>
<evidence type="ECO:0000313" key="11">
    <source>
        <dbReference type="Proteomes" id="UP000504607"/>
    </source>
</evidence>
<dbReference type="Proteomes" id="UP000504607">
    <property type="component" value="Chromosome 3"/>
</dbReference>
<dbReference type="NCBIfam" id="TIGR01136">
    <property type="entry name" value="cysKM"/>
    <property type="match status" value="1"/>
</dbReference>
<feature type="modified residue" description="N6-(pyridoxal phosphate)lysine" evidence="9">
    <location>
        <position position="71"/>
    </location>
</feature>
<proteinExistence type="inferred from homology"/>
<feature type="binding site" evidence="8">
    <location>
        <position position="102"/>
    </location>
    <ligand>
        <name>pyridoxal 5'-phosphate</name>
        <dbReference type="ChEBI" id="CHEBI:597326"/>
    </ligand>
</feature>
<keyword evidence="11" id="KW-1185">Reference proteome</keyword>
<feature type="binding site" evidence="8">
    <location>
        <begin position="206"/>
        <end position="210"/>
    </location>
    <ligand>
        <name>pyridoxal 5'-phosphate</name>
        <dbReference type="ChEBI" id="CHEBI:597326"/>
    </ligand>
</feature>
<dbReference type="FunFam" id="3.40.50.1100:FF:000006">
    <property type="entry name" value="Cysteine synthase"/>
    <property type="match status" value="1"/>
</dbReference>
<dbReference type="InterPro" id="IPR050214">
    <property type="entry name" value="Cys_Synth/Cystath_Beta-Synth"/>
</dbReference>
<dbReference type="PANTHER" id="PTHR10314">
    <property type="entry name" value="CYSTATHIONINE BETA-SYNTHASE"/>
    <property type="match status" value="1"/>
</dbReference>
<organism evidence="11 12">
    <name type="scientific">Elaeis guineensis var. tenera</name>
    <name type="common">Oil palm</name>
    <dbReference type="NCBI Taxonomy" id="51953"/>
    <lineage>
        <taxon>Eukaryota</taxon>
        <taxon>Viridiplantae</taxon>
        <taxon>Streptophyta</taxon>
        <taxon>Embryophyta</taxon>
        <taxon>Tracheophyta</taxon>
        <taxon>Spermatophyta</taxon>
        <taxon>Magnoliopsida</taxon>
        <taxon>Liliopsida</taxon>
        <taxon>Arecaceae</taxon>
        <taxon>Arecoideae</taxon>
        <taxon>Cocoseae</taxon>
        <taxon>Elaeidinae</taxon>
        <taxon>Elaeis</taxon>
    </lineage>
</organism>
<comment type="similarity">
    <text evidence="2">Belongs to the cysteine synthase/cystathionine beta-synthase family.</text>
</comment>
<dbReference type="GO" id="GO:0006535">
    <property type="term" value="P:cysteine biosynthetic process from serine"/>
    <property type="evidence" value="ECO:0007669"/>
    <property type="project" value="InterPro"/>
</dbReference>
<dbReference type="RefSeq" id="XP_010915297.1">
    <property type="nucleotide sequence ID" value="XM_010916995.3"/>
</dbReference>
<evidence type="ECO:0000313" key="12">
    <source>
        <dbReference type="RefSeq" id="XP_010915297.1"/>
    </source>
</evidence>
<comment type="cofactor">
    <cofactor evidence="1 8">
        <name>pyridoxal 5'-phosphate</name>
        <dbReference type="ChEBI" id="CHEBI:597326"/>
    </cofactor>
</comment>
<evidence type="ECO:0000256" key="9">
    <source>
        <dbReference type="PIRSR" id="PIRSR605856-51"/>
    </source>
</evidence>
<evidence type="ECO:0000256" key="6">
    <source>
        <dbReference type="ARBA" id="ARBA00023192"/>
    </source>
</evidence>
<feature type="domain" description="Tryptophan synthase beta chain-like PALP" evidence="10">
    <location>
        <begin position="32"/>
        <end position="320"/>
    </location>
</feature>
<dbReference type="GeneID" id="105040461"/>
<dbReference type="InterPro" id="IPR005856">
    <property type="entry name" value="Cys_synth"/>
</dbReference>
<evidence type="ECO:0000256" key="7">
    <source>
        <dbReference type="ARBA" id="ARBA00029440"/>
    </source>
</evidence>
<keyword evidence="5 8" id="KW-0663">Pyridoxal phosphate</keyword>
<dbReference type="AlphaFoldDB" id="A0A6I9QUD2"/>
<keyword evidence="3" id="KW-0028">Amino-acid biosynthesis</keyword>
<dbReference type="NCBIfam" id="TIGR01139">
    <property type="entry name" value="cysK"/>
    <property type="match status" value="1"/>
</dbReference>
<dbReference type="InterPro" id="IPR005859">
    <property type="entry name" value="CysK"/>
</dbReference>
<reference evidence="12" key="1">
    <citation type="submission" date="2025-08" db="UniProtKB">
        <authorList>
            <consortium name="RefSeq"/>
        </authorList>
    </citation>
    <scope>IDENTIFICATION</scope>
</reference>
<dbReference type="Gene3D" id="3.40.50.1100">
    <property type="match status" value="2"/>
</dbReference>
<sequence>MEGARRGLPSLIISSLFAQERDDGKERIASGITELVGWTPLIELKQIMRKDGIDVQLVGKIESYQPLCSVKDRSALRMIEDAEEKGLITPGITTLVEPTSGNLGIGLTYIAVQKGYKFIAVMPAHLSLDKRILLRYLGAEVSLTDPKLGFQGLLDRVKQLKENIPNAHVLDQFANAANPEAHFTGTGPEIWKDTAGKVDIFVCGSGSGGTITGVGKYLKIKKPSVKIICVEPAESAVISGGNPGSHNIQGIGPGFIPKNLDTAYIDEAIAVSTAEAMTHARRLAKEEGLLVGISSGANLAACLKVAGRQENRGKMIVTMFPSGGERYISTELFDSVREECINMTF</sequence>
<name>A0A6I9QUD2_ELAGV</name>
<dbReference type="CDD" id="cd01561">
    <property type="entry name" value="CBS_like"/>
    <property type="match status" value="1"/>
</dbReference>
<dbReference type="Pfam" id="PF00291">
    <property type="entry name" value="PALP"/>
    <property type="match status" value="1"/>
</dbReference>
<dbReference type="OrthoDB" id="10259545at2759"/>
<keyword evidence="4" id="KW-0808">Transferase</keyword>
<feature type="binding site" evidence="8">
    <location>
        <position position="294"/>
    </location>
    <ligand>
        <name>pyridoxal 5'-phosphate</name>
        <dbReference type="ChEBI" id="CHEBI:597326"/>
    </ligand>
</feature>